<organism evidence="3 4">
    <name type="scientific">Pseudaquabacterium inlustre</name>
    <dbReference type="NCBI Taxonomy" id="2984192"/>
    <lineage>
        <taxon>Bacteria</taxon>
        <taxon>Pseudomonadati</taxon>
        <taxon>Pseudomonadota</taxon>
        <taxon>Betaproteobacteria</taxon>
        <taxon>Burkholderiales</taxon>
        <taxon>Sphaerotilaceae</taxon>
        <taxon>Pseudaquabacterium</taxon>
    </lineage>
</organism>
<keyword evidence="4" id="KW-1185">Reference proteome</keyword>
<dbReference type="RefSeq" id="WP_341411978.1">
    <property type="nucleotide sequence ID" value="NZ_JBBUTH010000009.1"/>
</dbReference>
<dbReference type="InterPro" id="IPR012312">
    <property type="entry name" value="Hemerythrin-like"/>
</dbReference>
<evidence type="ECO:0000313" key="4">
    <source>
        <dbReference type="Proteomes" id="UP001365405"/>
    </source>
</evidence>
<proteinExistence type="predicted"/>
<evidence type="ECO:0000259" key="2">
    <source>
        <dbReference type="Pfam" id="PF01814"/>
    </source>
</evidence>
<dbReference type="Pfam" id="PF01814">
    <property type="entry name" value="Hemerythrin"/>
    <property type="match status" value="1"/>
</dbReference>
<evidence type="ECO:0000256" key="1">
    <source>
        <dbReference type="SAM" id="MobiDB-lite"/>
    </source>
</evidence>
<sequence>MAARTARAARPARTAPPPLPPLEALDRTHHEMMGVLVDLTHLVDHLENHGVDAIARKSAKAICAFFTGAARQHHADEEALIFPVLIRKGDAQLTQHVLRLQQDHGWLEEDWLELAPQLQAVAEGYSWYELDALRHGVGVFTTLYHEHIALEESLIYPEAKRAMAAEAASRDQRVTTGAA</sequence>
<reference evidence="3 4" key="1">
    <citation type="submission" date="2024-04" db="EMBL/GenBank/DDBJ databases">
        <title>Novel species of the genus Ideonella isolated from streams.</title>
        <authorList>
            <person name="Lu H."/>
        </authorList>
    </citation>
    <scope>NUCLEOTIDE SEQUENCE [LARGE SCALE GENOMIC DNA]</scope>
    <source>
        <strain evidence="3 4">DXS22W</strain>
    </source>
</reference>
<feature type="domain" description="Hemerythrin-like" evidence="2">
    <location>
        <begin position="21"/>
        <end position="158"/>
    </location>
</feature>
<dbReference type="Proteomes" id="UP001365405">
    <property type="component" value="Unassembled WGS sequence"/>
</dbReference>
<comment type="caution">
    <text evidence="3">The sequence shown here is derived from an EMBL/GenBank/DDBJ whole genome shotgun (WGS) entry which is preliminary data.</text>
</comment>
<evidence type="ECO:0000313" key="3">
    <source>
        <dbReference type="EMBL" id="MEK8052262.1"/>
    </source>
</evidence>
<gene>
    <name evidence="3" type="ORF">AACH10_18570</name>
</gene>
<dbReference type="EMBL" id="JBBUTH010000009">
    <property type="protein sequence ID" value="MEK8052262.1"/>
    <property type="molecule type" value="Genomic_DNA"/>
</dbReference>
<accession>A0ABU9CNX9</accession>
<name>A0ABU9CNX9_9BURK</name>
<feature type="compositionally biased region" description="Low complexity" evidence="1">
    <location>
        <begin position="1"/>
        <end position="13"/>
    </location>
</feature>
<protein>
    <submittedName>
        <fullName evidence="3">Hemerythrin domain-containing protein</fullName>
    </submittedName>
</protein>
<dbReference type="Gene3D" id="1.20.120.520">
    <property type="entry name" value="nmb1532 protein domain like"/>
    <property type="match status" value="1"/>
</dbReference>
<feature type="region of interest" description="Disordered" evidence="1">
    <location>
        <begin position="1"/>
        <end position="22"/>
    </location>
</feature>